<dbReference type="GeneID" id="94192567"/>
<evidence type="ECO:0000313" key="2">
    <source>
        <dbReference type="Proteomes" id="UP001497744"/>
    </source>
</evidence>
<gene>
    <name evidence="1" type="ORF">BcabD6B2_05190</name>
</gene>
<dbReference type="InterPro" id="IPR024751">
    <property type="entry name" value="VESA1"/>
</dbReference>
<name>A0AAV4LMN1_BABCB</name>
<comment type="caution">
    <text evidence="1">The sequence shown here is derived from an EMBL/GenBank/DDBJ whole genome shotgun (WGS) entry which is preliminary data.</text>
</comment>
<protein>
    <submittedName>
        <fullName evidence="1">Variant erythrocyte surface antigen-1 family protein</fullName>
    </submittedName>
</protein>
<dbReference type="EMBL" id="BPLF01000001">
    <property type="protein sequence ID" value="GIX61084.1"/>
    <property type="molecule type" value="Genomic_DNA"/>
</dbReference>
<dbReference type="Pfam" id="PF12785">
    <property type="entry name" value="VESA1_N"/>
    <property type="match status" value="1"/>
</dbReference>
<dbReference type="AlphaFoldDB" id="A0AAV4LMN1"/>
<evidence type="ECO:0000313" key="1">
    <source>
        <dbReference type="EMBL" id="GIX61084.1"/>
    </source>
</evidence>
<keyword evidence="2" id="KW-1185">Reference proteome</keyword>
<sequence>MGYSGSNIGDGGIAVSGQPVNPNGIGSGYKLTYHRDQAKWQNQVVGSQAESTAAKIFLGCVPLCFYGLSYLYWRCHEKGGRWNAMTLGGGDLKSYFDSQGFKISELKDGMVNSQVVSDAMKEDEFKDFKDGMDKAASTATERAKNEEKAWKRIYPGILTSQSFSTSAKPTYPEFLKPLSDNGREKSNSIIASAPQSSLSILFYISKLYFNGKQAIQSKTPTVQLRPPSTIREMLYFLAALPFSPNYGALDTHITKYFQSLVNNSGVKEDYELMIPVADSSSPNTNNVLSAADLKDYLTTTCLYCPTILGRFQGNSADSKESGEPWLHRLFSNTQFSLEYPAAGPTLFNALANYAYALQFQLSFLYQQCSNLANTCGWRECRYGQKINVGLREGQIVESHICPVKCTQSRHNTGNHPQNCDHKRCGEKADKRSPLQAFLTDNLRGFCVSQNPDPRSLTHLENHPPGSICHVKMGFQPTDLRRSHAQGNHISLVLKPFCGSYNTPLRQLSEKLSCLTKRTPRTLGDLFGFLWHLNGQLFKARPKMYELAAKLINAIGENSPKLPAFLFNILKNVAKPSSPSGPTPSVLSRSLEAMAPAIPFLYQLFMAKDPNTLPGALFDLTRHCHKLKSGQYSHELADTTSSIPNHNCSVPADLWSLYQALSPTTNKFKDKDLYDACRKVNRGGYLYPLTYTFGSTFAPTHASAYLSWFLHLTDDLETALREMLERFKKLRCTSCDNCGYGVSRLSFLYMPISLGMRRCPSSPLRVRLQLQ</sequence>
<accession>A0AAV4LMN1</accession>
<proteinExistence type="predicted"/>
<dbReference type="Proteomes" id="UP001497744">
    <property type="component" value="Unassembled WGS sequence"/>
</dbReference>
<dbReference type="RefSeq" id="XP_067713155.1">
    <property type="nucleotide sequence ID" value="XM_067857054.1"/>
</dbReference>
<reference evidence="1 2" key="1">
    <citation type="submission" date="2021-06" db="EMBL/GenBank/DDBJ databases">
        <title>Genome sequence of Babesia caballi.</title>
        <authorList>
            <person name="Yamagishi J."/>
            <person name="Kidaka T."/>
            <person name="Ochi A."/>
        </authorList>
    </citation>
    <scope>NUCLEOTIDE SEQUENCE [LARGE SCALE GENOMIC DNA]</scope>
    <source>
        <strain evidence="1">USDA-D6B2</strain>
    </source>
</reference>
<organism evidence="1 2">
    <name type="scientific">Babesia caballi</name>
    <dbReference type="NCBI Taxonomy" id="5871"/>
    <lineage>
        <taxon>Eukaryota</taxon>
        <taxon>Sar</taxon>
        <taxon>Alveolata</taxon>
        <taxon>Apicomplexa</taxon>
        <taxon>Aconoidasida</taxon>
        <taxon>Piroplasmida</taxon>
        <taxon>Babesiidae</taxon>
        <taxon>Babesia</taxon>
    </lineage>
</organism>